<organism evidence="1">
    <name type="scientific">Rhizophora mucronata</name>
    <name type="common">Asiatic mangrove</name>
    <dbReference type="NCBI Taxonomy" id="61149"/>
    <lineage>
        <taxon>Eukaryota</taxon>
        <taxon>Viridiplantae</taxon>
        <taxon>Streptophyta</taxon>
        <taxon>Embryophyta</taxon>
        <taxon>Tracheophyta</taxon>
        <taxon>Spermatophyta</taxon>
        <taxon>Magnoliopsida</taxon>
        <taxon>eudicotyledons</taxon>
        <taxon>Gunneridae</taxon>
        <taxon>Pentapetalae</taxon>
        <taxon>rosids</taxon>
        <taxon>fabids</taxon>
        <taxon>Malpighiales</taxon>
        <taxon>Rhizophoraceae</taxon>
        <taxon>Rhizophora</taxon>
    </lineage>
</organism>
<sequence>MNETTRTSATSLAITEKRAHRPGGCAGIFFQLFEWNRRFAKKLFSSKKLLPPC</sequence>
<dbReference type="EMBL" id="GGEC01014831">
    <property type="protein sequence ID" value="MBW95314.1"/>
    <property type="molecule type" value="Transcribed_RNA"/>
</dbReference>
<protein>
    <submittedName>
        <fullName evidence="1">Uncharacterized protein</fullName>
    </submittedName>
</protein>
<evidence type="ECO:0000313" key="1">
    <source>
        <dbReference type="EMBL" id="MBW95314.1"/>
    </source>
</evidence>
<proteinExistence type="predicted"/>
<dbReference type="AlphaFoldDB" id="A0A2P2JPC0"/>
<dbReference type="PANTHER" id="PTHR21726:SF61">
    <property type="entry name" value="DNAA INITIATOR-ASSOCIATING PROTEIN"/>
    <property type="match status" value="1"/>
</dbReference>
<dbReference type="PANTHER" id="PTHR21726">
    <property type="entry name" value="PHOSPHATIDYLINOSITOL N-ACETYLGLUCOSAMINYLTRANSFERASE SUBUNIT P DOWN SYNDROME CRITICAL REGION PROTEIN 5 -RELATED"/>
    <property type="match status" value="1"/>
</dbReference>
<name>A0A2P2JPC0_RHIMU</name>
<reference evidence="1" key="1">
    <citation type="submission" date="2018-02" db="EMBL/GenBank/DDBJ databases">
        <title>Rhizophora mucronata_Transcriptome.</title>
        <authorList>
            <person name="Meera S.P."/>
            <person name="Sreeshan A."/>
            <person name="Augustine A."/>
        </authorList>
    </citation>
    <scope>NUCLEOTIDE SEQUENCE</scope>
    <source>
        <tissue evidence="1">Leaf</tissue>
    </source>
</reference>
<accession>A0A2P2JPC0</accession>